<organism evidence="3 4">
    <name type="scientific">Pelotalea chapellei</name>
    <dbReference type="NCBI Taxonomy" id="44671"/>
    <lineage>
        <taxon>Bacteria</taxon>
        <taxon>Pseudomonadati</taxon>
        <taxon>Thermodesulfobacteriota</taxon>
        <taxon>Desulfuromonadia</taxon>
        <taxon>Geobacterales</taxon>
        <taxon>Geobacteraceae</taxon>
        <taxon>Pelotalea</taxon>
    </lineage>
</organism>
<dbReference type="EMBL" id="JAHDYS010000004">
    <property type="protein sequence ID" value="MBT1071233.1"/>
    <property type="molecule type" value="Genomic_DNA"/>
</dbReference>
<evidence type="ECO:0000313" key="3">
    <source>
        <dbReference type="EMBL" id="MBT1071233.1"/>
    </source>
</evidence>
<dbReference type="RefSeq" id="WP_214296947.1">
    <property type="nucleotide sequence ID" value="NZ_JAHDYS010000004.1"/>
</dbReference>
<dbReference type="InterPro" id="IPR001434">
    <property type="entry name" value="OmcB-like_DUF11"/>
</dbReference>
<name>A0ABS5U6E2_9BACT</name>
<sequence length="425" mass="47158">MKFGIKPVLCCILVVLLGAGVVFSAEPDDSGLFVEAFNASHQKDYLLVIERLERLHQIFPDTPLRDISLLLMARAAFKSGDNDLAAKTIRLFTQEFPESNLVPSIEEELLALAKRQKKGEKLLPTKQLRVAAQKVRSDRIAMEQAAALKAEQERLEREKAERVRIAKEKAESERKERERLAAEKAAKESIRLAISLPQDIRQIEAGTHGKILFELHNKGITSENFHLAVPLPAEYAPALTAVDKTEALQQISLAAGETFKGVLNIKMPESRIDGYKLSIPLKAVSTRFSDVHFSKDILVAASAPLVRVVARPLPSQTSGGGIVTYRITTINAGSLTARDLTVRTILPQQLEFVQAAGTHQKESPGVFSFKIDVLETGRVEEFTLTARVKEDIEDKQELRCRIEVTNRQLQLKEVFNSAAAVVVKK</sequence>
<evidence type="ECO:0000259" key="2">
    <source>
        <dbReference type="Pfam" id="PF01345"/>
    </source>
</evidence>
<comment type="caution">
    <text evidence="3">The sequence shown here is derived from an EMBL/GenBank/DDBJ whole genome shotgun (WGS) entry which is preliminary data.</text>
</comment>
<feature type="domain" description="DUF11" evidence="2">
    <location>
        <begin position="314"/>
        <end position="406"/>
    </location>
</feature>
<protein>
    <recommendedName>
        <fullName evidence="2">DUF11 domain-containing protein</fullName>
    </recommendedName>
</protein>
<evidence type="ECO:0000313" key="4">
    <source>
        <dbReference type="Proteomes" id="UP000784128"/>
    </source>
</evidence>
<evidence type="ECO:0000256" key="1">
    <source>
        <dbReference type="SAM" id="Coils"/>
    </source>
</evidence>
<dbReference type="Proteomes" id="UP000784128">
    <property type="component" value="Unassembled WGS sequence"/>
</dbReference>
<dbReference type="Gene3D" id="1.25.40.10">
    <property type="entry name" value="Tetratricopeptide repeat domain"/>
    <property type="match status" value="1"/>
</dbReference>
<proteinExistence type="predicted"/>
<gene>
    <name evidence="3" type="ORF">KJB30_05535</name>
</gene>
<keyword evidence="4" id="KW-1185">Reference proteome</keyword>
<feature type="coiled-coil region" evidence="1">
    <location>
        <begin position="138"/>
        <end position="187"/>
    </location>
</feature>
<keyword evidence="1" id="KW-0175">Coiled coil</keyword>
<dbReference type="InterPro" id="IPR011990">
    <property type="entry name" value="TPR-like_helical_dom_sf"/>
</dbReference>
<accession>A0ABS5U6E2</accession>
<dbReference type="Pfam" id="PF01345">
    <property type="entry name" value="DUF11"/>
    <property type="match status" value="1"/>
</dbReference>
<reference evidence="3 4" key="1">
    <citation type="submission" date="2021-05" db="EMBL/GenBank/DDBJ databases">
        <title>The draft genome of Geobacter chapellei DSM 13688.</title>
        <authorList>
            <person name="Xu Z."/>
            <person name="Masuda Y."/>
            <person name="Itoh H."/>
            <person name="Senoo K."/>
        </authorList>
    </citation>
    <scope>NUCLEOTIDE SEQUENCE [LARGE SCALE GENOMIC DNA]</scope>
    <source>
        <strain evidence="3 4">DSM 13688</strain>
    </source>
</reference>